<feature type="binding site" evidence="5">
    <location>
        <position position="221"/>
    </location>
    <ligand>
        <name>dimethylallyl diphosphate</name>
        <dbReference type="ChEBI" id="CHEBI:57623"/>
    </ligand>
</feature>
<feature type="binding site" evidence="5">
    <location>
        <position position="263"/>
    </location>
    <ligand>
        <name>(2E)-4-hydroxy-3-methylbut-2-enyl diphosphate</name>
        <dbReference type="ChEBI" id="CHEBI:128753"/>
    </ligand>
</feature>
<dbReference type="InterPro" id="IPR003451">
    <property type="entry name" value="LytB/IspH"/>
</dbReference>
<dbReference type="Gene3D" id="3.40.1010.20">
    <property type="entry name" value="4-hydroxy-3-methylbut-2-enyl diphosphate reductase, catalytic domain"/>
    <property type="match status" value="2"/>
</dbReference>
<dbReference type="PANTHER" id="PTHR30426">
    <property type="entry name" value="4-HYDROXY-3-METHYLBUT-2-ENYL DIPHOSPHATE REDUCTASE"/>
    <property type="match status" value="1"/>
</dbReference>
<sequence>MSEVILAQSAGFCFGVKRAIEMAYKQIENNEKTYSYGPLIHNKEVTGDLEKKGIAIIESLDDIDEGTVLVRSHGVGKALYDAVEEKGLQIVDGTCPYVKKIHNIVKEHHDLNKGIIIAGNSHHPEVIGINGWCENEAKMIETPGEASALELEQGAEYIVVVQTTFRQSRFDEIVEELKKKNIRLEVFNTICSATEKRQTEAVSLSQNVDKMIVIGDKKSSNTQKLVEICGKNCENTVHIETICDLVLNNFSKNDRIGITAGASTPPAIIKEVVVTMSEAFDNAVQNLEGSEEITFEQMLEDSLVTLHTGDVVKGAVIQIVNEEVSVNLGYKSDGVIPRGEFSNDPSVIPSKEVQPGDEIEVFVVRVNDGDGNVLLSKKRVEAQKGIEDVEAAYNEKTVVTGTVTEVVKGGLIAVVNGVRVFIPSSQVSNRFIEDLSVFKGKELDFNIIEMDRVKRRIIGGRKALVEKEISVKKAALFSSIEAGAKATGTVSRLTDFGAFVDLGGVDGLIHISEMSWGRITNPKELLKEGQTVEVYILDVDKEKGKISLSLKDRDMNPWNFVAEKYLVGTVVEGKVVRMVPFGAFVELEPGVDGLVHISQIANKHVVKPEDELKVGEIISVKVLEVNTEQKKISLSKRQAEAPVEEEVVAEAPAEEAAVTEE</sequence>
<dbReference type="CDD" id="cd13944">
    <property type="entry name" value="lytB_ispH"/>
    <property type="match status" value="1"/>
</dbReference>
<keyword evidence="9" id="KW-1185">Reference proteome</keyword>
<comment type="catalytic activity">
    <reaction evidence="5">
        <text>dimethylallyl diphosphate + 2 oxidized [2Fe-2S]-[ferredoxin] + H2O = (2E)-4-hydroxy-3-methylbut-2-enyl diphosphate + 2 reduced [2Fe-2S]-[ferredoxin] + 2 H(+)</text>
        <dbReference type="Rhea" id="RHEA:24825"/>
        <dbReference type="Rhea" id="RHEA-COMP:10000"/>
        <dbReference type="Rhea" id="RHEA-COMP:10001"/>
        <dbReference type="ChEBI" id="CHEBI:15377"/>
        <dbReference type="ChEBI" id="CHEBI:15378"/>
        <dbReference type="ChEBI" id="CHEBI:33737"/>
        <dbReference type="ChEBI" id="CHEBI:33738"/>
        <dbReference type="ChEBI" id="CHEBI:57623"/>
        <dbReference type="ChEBI" id="CHEBI:128753"/>
        <dbReference type="EC" id="1.17.7.4"/>
    </reaction>
</comment>
<keyword evidence="5" id="KW-0560">Oxidoreductase</keyword>
<evidence type="ECO:0000256" key="2">
    <source>
        <dbReference type="ARBA" id="ARBA00022723"/>
    </source>
</evidence>
<dbReference type="Gene3D" id="2.40.50.140">
    <property type="entry name" value="Nucleic acid-binding proteins"/>
    <property type="match status" value="4"/>
</dbReference>
<dbReference type="PROSITE" id="PS50126">
    <property type="entry name" value="S1"/>
    <property type="match status" value="4"/>
</dbReference>
<evidence type="ECO:0000256" key="4">
    <source>
        <dbReference type="ARBA" id="ARBA00023014"/>
    </source>
</evidence>
<dbReference type="GO" id="GO:0051745">
    <property type="term" value="F:4-hydroxy-3-methylbut-2-enyl diphosphate reductase activity"/>
    <property type="evidence" value="ECO:0007669"/>
    <property type="project" value="UniProtKB-UniRule"/>
</dbReference>
<feature type="active site" description="Proton donor" evidence="5">
    <location>
        <position position="125"/>
    </location>
</feature>
<dbReference type="GO" id="GO:0046872">
    <property type="term" value="F:metal ion binding"/>
    <property type="evidence" value="ECO:0007669"/>
    <property type="project" value="UniProtKB-KW"/>
</dbReference>
<dbReference type="UniPathway" id="UPA00056">
    <property type="reaction ID" value="UER00097"/>
</dbReference>
<comment type="pathway">
    <text evidence="5">Isoprenoid biosynthesis; isopentenyl diphosphate biosynthesis via DXP pathway; isopentenyl diphosphate from 1-deoxy-D-xylulose 5-phosphate: step 6/6.</text>
</comment>
<evidence type="ECO:0000313" key="9">
    <source>
        <dbReference type="Proteomes" id="UP000070539"/>
    </source>
</evidence>
<feature type="domain" description="S1 motif" evidence="7">
    <location>
        <begin position="483"/>
        <end position="551"/>
    </location>
</feature>
<dbReference type="PANTHER" id="PTHR30426:SF0">
    <property type="entry name" value="4-HYDROXY-3-METHYLBUT-2-ENYL DIPHOSPHATE REDUCTASE"/>
    <property type="match status" value="1"/>
</dbReference>
<feature type="binding site" evidence="5">
    <location>
        <position position="73"/>
    </location>
    <ligand>
        <name>(2E)-4-hydroxy-3-methylbut-2-enyl diphosphate</name>
        <dbReference type="ChEBI" id="CHEBI:128753"/>
    </ligand>
</feature>
<feature type="binding site" evidence="5">
    <location>
        <position position="123"/>
    </location>
    <ligand>
        <name>dimethylallyl diphosphate</name>
        <dbReference type="ChEBI" id="CHEBI:57623"/>
    </ligand>
</feature>
<feature type="binding site" evidence="5">
    <location>
        <position position="220"/>
    </location>
    <ligand>
        <name>isopentenyl diphosphate</name>
        <dbReference type="ChEBI" id="CHEBI:128769"/>
    </ligand>
</feature>
<keyword evidence="2 5" id="KW-0479">Metal-binding</keyword>
<dbReference type="GO" id="GO:0051539">
    <property type="term" value="F:4 iron, 4 sulfur cluster binding"/>
    <property type="evidence" value="ECO:0007669"/>
    <property type="project" value="UniProtKB-UniRule"/>
</dbReference>
<dbReference type="PRINTS" id="PR00681">
    <property type="entry name" value="RIBOSOMALS1"/>
</dbReference>
<accession>A0A136WDG3</accession>
<dbReference type="InterPro" id="IPR035104">
    <property type="entry name" value="Ribosomal_protein_S1-like"/>
</dbReference>
<feature type="binding site" evidence="5">
    <location>
        <position position="41"/>
    </location>
    <ligand>
        <name>isopentenyl diphosphate</name>
        <dbReference type="ChEBI" id="CHEBI:128769"/>
    </ligand>
</feature>
<dbReference type="EMBL" id="LRVM01000006">
    <property type="protein sequence ID" value="KXL52555.1"/>
    <property type="molecule type" value="Genomic_DNA"/>
</dbReference>
<dbReference type="RefSeq" id="WP_066088181.1">
    <property type="nucleotide sequence ID" value="NZ_LRVM01000006.1"/>
</dbReference>
<feature type="binding site" evidence="5">
    <location>
        <position position="123"/>
    </location>
    <ligand>
        <name>isopentenyl diphosphate</name>
        <dbReference type="ChEBI" id="CHEBI:128769"/>
    </ligand>
</feature>
<comment type="caution">
    <text evidence="8">The sequence shown here is derived from an EMBL/GenBank/DDBJ whole genome shotgun (WGS) entry which is preliminary data.</text>
</comment>
<feature type="binding site" evidence="5">
    <location>
        <position position="123"/>
    </location>
    <ligand>
        <name>(2E)-4-hydroxy-3-methylbut-2-enyl diphosphate</name>
        <dbReference type="ChEBI" id="CHEBI:128753"/>
    </ligand>
</feature>
<keyword evidence="3 5" id="KW-0408">Iron</keyword>
<feature type="binding site" evidence="5">
    <location>
        <position position="263"/>
    </location>
    <ligand>
        <name>dimethylallyl diphosphate</name>
        <dbReference type="ChEBI" id="CHEBI:57623"/>
    </ligand>
</feature>
<dbReference type="PATRIC" id="fig|36847.3.peg.2311"/>
<dbReference type="InterPro" id="IPR003029">
    <property type="entry name" value="S1_domain"/>
</dbReference>
<feature type="domain" description="S1 motif" evidence="7">
    <location>
        <begin position="396"/>
        <end position="462"/>
    </location>
</feature>
<dbReference type="NCBIfam" id="NF000907">
    <property type="entry name" value="PRK00087.1"/>
    <property type="match status" value="1"/>
</dbReference>
<reference evidence="8 9" key="1">
    <citation type="submission" date="2016-01" db="EMBL/GenBank/DDBJ databases">
        <title>Genome sequence of Clostridium neopropionicum X4, DSM-3847.</title>
        <authorList>
            <person name="Poehlein A."/>
            <person name="Beck M.H."/>
            <person name="Bengelsdorf F.R."/>
            <person name="Daniel R."/>
            <person name="Duerre P."/>
        </authorList>
    </citation>
    <scope>NUCLEOTIDE SEQUENCE [LARGE SCALE GENOMIC DNA]</scope>
    <source>
        <strain evidence="8 9">DSM-3847</strain>
    </source>
</reference>
<dbReference type="UniPathway" id="UPA00059">
    <property type="reaction ID" value="UER00105"/>
</dbReference>
<evidence type="ECO:0000256" key="5">
    <source>
        <dbReference type="HAMAP-Rule" id="MF_00191"/>
    </source>
</evidence>
<dbReference type="FunFam" id="2.40.50.140:FF:000051">
    <property type="entry name" value="RNA-binding transcriptional accessory protein"/>
    <property type="match status" value="2"/>
</dbReference>
<dbReference type="GO" id="GO:0003729">
    <property type="term" value="F:mRNA binding"/>
    <property type="evidence" value="ECO:0007669"/>
    <property type="project" value="UniProtKB-ARBA"/>
</dbReference>
<evidence type="ECO:0000259" key="7">
    <source>
        <dbReference type="PROSITE" id="PS50126"/>
    </source>
</evidence>
<dbReference type="Gene3D" id="3.40.50.11270">
    <property type="match status" value="1"/>
</dbReference>
<feature type="binding site" evidence="5">
    <location>
        <position position="220"/>
    </location>
    <ligand>
        <name>(2E)-4-hydroxy-3-methylbut-2-enyl diphosphate</name>
        <dbReference type="ChEBI" id="CHEBI:128753"/>
    </ligand>
</feature>
<dbReference type="GO" id="GO:0019288">
    <property type="term" value="P:isopentenyl diphosphate biosynthetic process, methylerythritol 4-phosphate pathway"/>
    <property type="evidence" value="ECO:0007669"/>
    <property type="project" value="UniProtKB-UniRule"/>
</dbReference>
<dbReference type="OrthoDB" id="9804077at2"/>
<dbReference type="CDD" id="cd05688">
    <property type="entry name" value="S1_RPS1_repeat_ec3"/>
    <property type="match status" value="1"/>
</dbReference>
<evidence type="ECO:0000256" key="1">
    <source>
        <dbReference type="ARBA" id="ARBA00022485"/>
    </source>
</evidence>
<dbReference type="SUPFAM" id="SSF50249">
    <property type="entry name" value="Nucleic acid-binding proteins"/>
    <property type="match status" value="4"/>
</dbReference>
<evidence type="ECO:0000256" key="3">
    <source>
        <dbReference type="ARBA" id="ARBA00023004"/>
    </source>
</evidence>
<feature type="binding site" evidence="5">
    <location>
        <position position="221"/>
    </location>
    <ligand>
        <name>isopentenyl diphosphate</name>
        <dbReference type="ChEBI" id="CHEBI:128769"/>
    </ligand>
</feature>
<feature type="binding site" evidence="5">
    <location>
        <position position="191"/>
    </location>
    <ligand>
        <name>[4Fe-4S] cluster</name>
        <dbReference type="ChEBI" id="CHEBI:49883"/>
    </ligand>
</feature>
<keyword evidence="5" id="KW-0414">Isoprene biosynthesis</keyword>
<comment type="similarity">
    <text evidence="5">Belongs to the IspH family.</text>
</comment>
<feature type="binding site" evidence="5">
    <location>
        <position position="219"/>
    </location>
    <ligand>
        <name>(2E)-4-hydroxy-3-methylbut-2-enyl diphosphate</name>
        <dbReference type="ChEBI" id="CHEBI:128753"/>
    </ligand>
</feature>
<feature type="binding site" evidence="5">
    <location>
        <position position="163"/>
    </location>
    <ligand>
        <name>(2E)-4-hydroxy-3-methylbut-2-enyl diphosphate</name>
        <dbReference type="ChEBI" id="CHEBI:128753"/>
    </ligand>
</feature>
<comment type="function">
    <text evidence="5">Catalyzes the conversion of 1-hydroxy-2-methyl-2-(E)-butenyl 4-diphosphate (HMBPP) into a mixture of isopentenyl diphosphate (IPP) and dimethylallyl diphosphate (DMAPP). Acts in the terminal step of the DOXP/MEP pathway for isoprenoid precursor biosynthesis.</text>
</comment>
<feature type="binding site" evidence="5">
    <location>
        <position position="221"/>
    </location>
    <ligand>
        <name>(2E)-4-hydroxy-3-methylbut-2-enyl diphosphate</name>
        <dbReference type="ChEBI" id="CHEBI:128753"/>
    </ligand>
</feature>
<dbReference type="CDD" id="cd04465">
    <property type="entry name" value="S1_RPS1_repeat_ec2_hs2"/>
    <property type="match status" value="1"/>
</dbReference>
<feature type="binding site" evidence="5">
    <location>
        <position position="219"/>
    </location>
    <ligand>
        <name>dimethylallyl diphosphate</name>
        <dbReference type="ChEBI" id="CHEBI:57623"/>
    </ligand>
</feature>
<gene>
    <name evidence="5" type="primary">ispH</name>
    <name evidence="8" type="ORF">CLNEO_19640</name>
</gene>
<dbReference type="AlphaFoldDB" id="A0A136WDG3"/>
<feature type="binding site" evidence="5">
    <location>
        <position position="73"/>
    </location>
    <ligand>
        <name>dimethylallyl diphosphate</name>
        <dbReference type="ChEBI" id="CHEBI:57623"/>
    </ligand>
</feature>
<feature type="binding site" evidence="5">
    <location>
        <position position="73"/>
    </location>
    <ligand>
        <name>isopentenyl diphosphate</name>
        <dbReference type="ChEBI" id="CHEBI:128769"/>
    </ligand>
</feature>
<dbReference type="InterPro" id="IPR012340">
    <property type="entry name" value="NA-bd_OB-fold"/>
</dbReference>
<comment type="catalytic activity">
    <reaction evidence="5">
        <text>isopentenyl diphosphate + 2 oxidized [2Fe-2S]-[ferredoxin] + H2O = (2E)-4-hydroxy-3-methylbut-2-enyl diphosphate + 2 reduced [2Fe-2S]-[ferredoxin] + 2 H(+)</text>
        <dbReference type="Rhea" id="RHEA:24488"/>
        <dbReference type="Rhea" id="RHEA-COMP:10000"/>
        <dbReference type="Rhea" id="RHEA-COMP:10001"/>
        <dbReference type="ChEBI" id="CHEBI:15377"/>
        <dbReference type="ChEBI" id="CHEBI:15378"/>
        <dbReference type="ChEBI" id="CHEBI:33737"/>
        <dbReference type="ChEBI" id="CHEBI:33738"/>
        <dbReference type="ChEBI" id="CHEBI:128753"/>
        <dbReference type="ChEBI" id="CHEBI:128769"/>
        <dbReference type="EC" id="1.17.7.4"/>
    </reaction>
</comment>
<dbReference type="Pfam" id="PF00575">
    <property type="entry name" value="S1"/>
    <property type="match status" value="4"/>
</dbReference>
<organism evidence="8 9">
    <name type="scientific">Anaerotignum neopropionicum</name>
    <dbReference type="NCBI Taxonomy" id="36847"/>
    <lineage>
        <taxon>Bacteria</taxon>
        <taxon>Bacillati</taxon>
        <taxon>Bacillota</taxon>
        <taxon>Clostridia</taxon>
        <taxon>Lachnospirales</taxon>
        <taxon>Anaerotignaceae</taxon>
        <taxon>Anaerotignum</taxon>
    </lineage>
</organism>
<evidence type="ECO:0000256" key="6">
    <source>
        <dbReference type="SAM" id="MobiDB-lite"/>
    </source>
</evidence>
<dbReference type="GO" id="GO:0050992">
    <property type="term" value="P:dimethylallyl diphosphate biosynthetic process"/>
    <property type="evidence" value="ECO:0007669"/>
    <property type="project" value="UniProtKB-UniRule"/>
</dbReference>
<dbReference type="HAMAP" id="MF_00191">
    <property type="entry name" value="IspH"/>
    <property type="match status" value="1"/>
</dbReference>
<evidence type="ECO:0000313" key="8">
    <source>
        <dbReference type="EMBL" id="KXL52555.1"/>
    </source>
</evidence>
<feature type="binding site" evidence="5">
    <location>
        <position position="13"/>
    </location>
    <ligand>
        <name>[4Fe-4S] cluster</name>
        <dbReference type="ChEBI" id="CHEBI:49883"/>
    </ligand>
</feature>
<feature type="binding site" evidence="5">
    <location>
        <position position="41"/>
    </location>
    <ligand>
        <name>dimethylallyl diphosphate</name>
        <dbReference type="ChEBI" id="CHEBI:57623"/>
    </ligand>
</feature>
<feature type="domain" description="S1 motif" evidence="7">
    <location>
        <begin position="309"/>
        <end position="378"/>
    </location>
</feature>
<dbReference type="Pfam" id="PF02401">
    <property type="entry name" value="LYTB"/>
    <property type="match status" value="1"/>
</dbReference>
<dbReference type="GO" id="GO:0005737">
    <property type="term" value="C:cytoplasm"/>
    <property type="evidence" value="ECO:0007669"/>
    <property type="project" value="UniProtKB-ARBA"/>
</dbReference>
<dbReference type="Proteomes" id="UP000070539">
    <property type="component" value="Unassembled WGS sequence"/>
</dbReference>
<proteinExistence type="inferred from homology"/>
<dbReference type="SMART" id="SM00316">
    <property type="entry name" value="S1"/>
    <property type="match status" value="4"/>
</dbReference>
<dbReference type="NCBIfam" id="TIGR00216">
    <property type="entry name" value="ispH_lytB"/>
    <property type="match status" value="1"/>
</dbReference>
<keyword evidence="4 5" id="KW-0411">Iron-sulfur</keyword>
<name>A0A136WDG3_9FIRM</name>
<feature type="compositionally biased region" description="Low complexity" evidence="6">
    <location>
        <begin position="649"/>
        <end position="661"/>
    </location>
</feature>
<comment type="cofactor">
    <cofactor evidence="5">
        <name>[4Fe-4S] cluster</name>
        <dbReference type="ChEBI" id="CHEBI:49883"/>
    </cofactor>
    <text evidence="5">Binds 1 [4Fe-4S] cluster per subunit.</text>
</comment>
<keyword evidence="1 5" id="KW-0004">4Fe-4S</keyword>
<feature type="binding site" evidence="5">
    <location>
        <position position="263"/>
    </location>
    <ligand>
        <name>isopentenyl diphosphate</name>
        <dbReference type="ChEBI" id="CHEBI:128769"/>
    </ligand>
</feature>
<dbReference type="STRING" id="36847.CLNEO_19640"/>
<feature type="binding site" evidence="5">
    <location>
        <position position="41"/>
    </location>
    <ligand>
        <name>(2E)-4-hydroxy-3-methylbut-2-enyl diphosphate</name>
        <dbReference type="ChEBI" id="CHEBI:128753"/>
    </ligand>
</feature>
<dbReference type="NCBIfam" id="NF005208">
    <property type="entry name" value="PRK06676.1"/>
    <property type="match status" value="1"/>
</dbReference>
<feature type="binding site" evidence="5">
    <location>
        <position position="95"/>
    </location>
    <ligand>
        <name>[4Fe-4S] cluster</name>
        <dbReference type="ChEBI" id="CHEBI:49883"/>
    </ligand>
</feature>
<dbReference type="GO" id="GO:0016114">
    <property type="term" value="P:terpenoid biosynthetic process"/>
    <property type="evidence" value="ECO:0007669"/>
    <property type="project" value="UniProtKB-UniRule"/>
</dbReference>
<dbReference type="EC" id="1.17.7.4" evidence="5"/>
<dbReference type="CDD" id="cd05687">
    <property type="entry name" value="S1_RPS1_repeat_ec1_hs1"/>
    <property type="match status" value="1"/>
</dbReference>
<feature type="binding site" evidence="5">
    <location>
        <position position="219"/>
    </location>
    <ligand>
        <name>isopentenyl diphosphate</name>
        <dbReference type="ChEBI" id="CHEBI:128769"/>
    </ligand>
</feature>
<feature type="region of interest" description="Disordered" evidence="6">
    <location>
        <begin position="634"/>
        <end position="661"/>
    </location>
</feature>
<feature type="binding site" evidence="5">
    <location>
        <position position="220"/>
    </location>
    <ligand>
        <name>dimethylallyl diphosphate</name>
        <dbReference type="ChEBI" id="CHEBI:57623"/>
    </ligand>
</feature>
<protein>
    <recommendedName>
        <fullName evidence="5">4-hydroxy-3-methylbut-2-enyl diphosphate reductase</fullName>
        <shortName evidence="5">HMBPP reductase</shortName>
        <ecNumber evidence="5">1.17.7.4</ecNumber>
    </recommendedName>
</protein>
<comment type="pathway">
    <text evidence="5">Isoprenoid biosynthesis; dimethylallyl diphosphate biosynthesis; dimethylallyl diphosphate from (2E)-4-hydroxy-3-methylbutenyl diphosphate: step 1/1.</text>
</comment>
<feature type="domain" description="S1 motif" evidence="7">
    <location>
        <begin position="568"/>
        <end position="637"/>
    </location>
</feature>